<dbReference type="Gramene" id="TRITD4Av1G030070.1">
    <property type="protein sequence ID" value="TRITD4Av1G030070.1"/>
    <property type="gene ID" value="TRITD4Av1G030070"/>
</dbReference>
<organism evidence="2 3">
    <name type="scientific">Triticum turgidum subsp. durum</name>
    <name type="common">Durum wheat</name>
    <name type="synonym">Triticum durum</name>
    <dbReference type="NCBI Taxonomy" id="4567"/>
    <lineage>
        <taxon>Eukaryota</taxon>
        <taxon>Viridiplantae</taxon>
        <taxon>Streptophyta</taxon>
        <taxon>Embryophyta</taxon>
        <taxon>Tracheophyta</taxon>
        <taxon>Spermatophyta</taxon>
        <taxon>Magnoliopsida</taxon>
        <taxon>Liliopsida</taxon>
        <taxon>Poales</taxon>
        <taxon>Poaceae</taxon>
        <taxon>BOP clade</taxon>
        <taxon>Pooideae</taxon>
        <taxon>Triticodae</taxon>
        <taxon>Triticeae</taxon>
        <taxon>Triticinae</taxon>
        <taxon>Triticum</taxon>
    </lineage>
</organism>
<feature type="compositionally biased region" description="Basic and acidic residues" evidence="1">
    <location>
        <begin position="17"/>
        <end position="28"/>
    </location>
</feature>
<dbReference type="InterPro" id="IPR011009">
    <property type="entry name" value="Kinase-like_dom_sf"/>
</dbReference>
<dbReference type="PANTHER" id="PTHR45621">
    <property type="entry name" value="OS01G0588500 PROTEIN-RELATED"/>
    <property type="match status" value="1"/>
</dbReference>
<keyword evidence="3" id="KW-1185">Reference proteome</keyword>
<reference evidence="2 3" key="1">
    <citation type="submission" date="2017-09" db="EMBL/GenBank/DDBJ databases">
        <authorList>
            <consortium name="International Durum Wheat Genome Sequencing Consortium (IDWGSC)"/>
            <person name="Milanesi L."/>
        </authorList>
    </citation>
    <scope>NUCLEOTIDE SEQUENCE [LARGE SCALE GENOMIC DNA]</scope>
    <source>
        <strain evidence="3">cv. Svevo</strain>
    </source>
</reference>
<protein>
    <recommendedName>
        <fullName evidence="4">Protein kinase domain-containing protein</fullName>
    </recommendedName>
</protein>
<evidence type="ECO:0000313" key="2">
    <source>
        <dbReference type="EMBL" id="VAH88620.1"/>
    </source>
</evidence>
<evidence type="ECO:0008006" key="4">
    <source>
        <dbReference type="Google" id="ProtNLM"/>
    </source>
</evidence>
<dbReference type="Gene3D" id="3.30.200.20">
    <property type="entry name" value="Phosphorylase Kinase, domain 1"/>
    <property type="match status" value="1"/>
</dbReference>
<evidence type="ECO:0000313" key="3">
    <source>
        <dbReference type="Proteomes" id="UP000324705"/>
    </source>
</evidence>
<proteinExistence type="predicted"/>
<gene>
    <name evidence="2" type="ORF">TRITD_4Av1G030070</name>
</gene>
<accession>A0A9R0VUZ7</accession>
<dbReference type="AlphaFoldDB" id="A0A9R0VUZ7"/>
<name>A0A9R0VUZ7_TRITD</name>
<dbReference type="InterPro" id="IPR050823">
    <property type="entry name" value="Plant_Ser_Thr_Prot_Kinase"/>
</dbReference>
<evidence type="ECO:0000256" key="1">
    <source>
        <dbReference type="SAM" id="MobiDB-lite"/>
    </source>
</evidence>
<dbReference type="Proteomes" id="UP000324705">
    <property type="component" value="Chromosome 4A"/>
</dbReference>
<dbReference type="EMBL" id="LT934117">
    <property type="protein sequence ID" value="VAH88620.1"/>
    <property type="molecule type" value="Genomic_DNA"/>
</dbReference>
<sequence length="149" mass="16099">MGKTSWSALLGLGCFSSHRDHASDDPRPPRPAPLPNDDGLKTGTGVTPSPEDLPVSLAGSGVEAFTVDELRTATRDFSTSNFVGEGGFGPVYKGYVDERLKPGVRAQAVAVKLLDLEGSQGHKEWLVSQSFYFFFLVYIWVHLSRGVAT</sequence>
<dbReference type="SUPFAM" id="SSF56112">
    <property type="entry name" value="Protein kinase-like (PK-like)"/>
    <property type="match status" value="1"/>
</dbReference>
<feature type="region of interest" description="Disordered" evidence="1">
    <location>
        <begin position="17"/>
        <end position="54"/>
    </location>
</feature>